<dbReference type="NCBIfam" id="TIGR03396">
    <property type="entry name" value="PC_PLC"/>
    <property type="match status" value="1"/>
</dbReference>
<dbReference type="EMBL" id="BNDY01000017">
    <property type="protein sequence ID" value="GHI40713.1"/>
    <property type="molecule type" value="Genomic_DNA"/>
</dbReference>
<dbReference type="PROSITE" id="PS51318">
    <property type="entry name" value="TAT"/>
    <property type="match status" value="1"/>
</dbReference>
<evidence type="ECO:0000313" key="10">
    <source>
        <dbReference type="EMBL" id="GHI40713.1"/>
    </source>
</evidence>
<dbReference type="InterPro" id="IPR000421">
    <property type="entry name" value="FA58C"/>
</dbReference>
<feature type="compositionally biased region" description="Polar residues" evidence="8">
    <location>
        <begin position="1"/>
        <end position="16"/>
    </location>
</feature>
<keyword evidence="11" id="KW-1185">Reference proteome</keyword>
<keyword evidence="6" id="KW-0843">Virulence</keyword>
<gene>
    <name evidence="10" type="primary">plcN2</name>
    <name evidence="10" type="ORF">Sviol_51210</name>
</gene>
<feature type="domain" description="F5/8 type C" evidence="9">
    <location>
        <begin position="690"/>
        <end position="844"/>
    </location>
</feature>
<evidence type="ECO:0000256" key="6">
    <source>
        <dbReference type="ARBA" id="ARBA00023026"/>
    </source>
</evidence>
<dbReference type="Proteomes" id="UP001050808">
    <property type="component" value="Unassembled WGS sequence"/>
</dbReference>
<dbReference type="RefSeq" id="WP_226599434.1">
    <property type="nucleotide sequence ID" value="NZ_BNDY01000017.1"/>
</dbReference>
<name>A0ABQ3QTV1_9ACTN</name>
<dbReference type="InterPro" id="IPR006311">
    <property type="entry name" value="TAT_signal"/>
</dbReference>
<dbReference type="InterPro" id="IPR017850">
    <property type="entry name" value="Alkaline_phosphatase_core_sf"/>
</dbReference>
<evidence type="ECO:0000256" key="7">
    <source>
        <dbReference type="ARBA" id="ARBA00048421"/>
    </source>
</evidence>
<dbReference type="PANTHER" id="PTHR31956">
    <property type="entry name" value="NON-SPECIFIC PHOSPHOLIPASE C4-RELATED"/>
    <property type="match status" value="1"/>
</dbReference>
<sequence>MSARPESNASQSNAPESTAPEGNGFSRRKFLGAAAGATAAATLLPASLRSAVAVAAAGTSLADVKHIVILSQENRGFDHYFGAYRGVRGFNDRNAIKVNGKSVFTQGAADTQPFRMNWTSTSPFCVAAGSQDWASDHKWWNSGKCDQWLLSESGVKMGYLGRHELSFYWELADAFTICDNYHKSSFTQTNPNRLYMFTGTNGISLPGRPVASDNSYNAGNRTLTWKTTPERLSEAGISWKFYQQGPLGGDGGNFDDNPLVWFKQYQDPASDLYKRGMQTVSDIPAALRADVVAGTLPQVSWIVADYAESEHPEAKPPAGEAFTSKIIDALYAPFDGSPHGVWEGTVFIVTYDEAGGFYDHVPPPVPPSPASGSGSKSNVGVDAQGVVTGEIYQNVPTGPGWRVPMIAVSPWSTGGFVCSQTFDHTSLLRFLETWSAAVGRPFAETNISAWRRAVCGDLTSVFNFSSPGGWPAAMPDPSPLGGAINAACYTVGVPSNPVAPTQEAGTKPARPLPWQPNAVGRTSGSEGRFYLDMTNAGSAAVTFTVLPNAIRTDGPWHYTVGAHTTTTPLSDYFSKDDQFDVSLYGPNGFHRRFAGKISAPLVEIASSYAADASHLTLTFTNSRSSAVTVTVGDGAYLTGGPWTVVVPASGTAQADYPTDHGWYDLTVTTSSDSTFARRLAGHIENGLPSITDPLRGALAPVSRAGWTVKYADSEEKSGENGAAVNVLDGAIGTIWHTQWSAANPAPPHEIQLDMKQTYPCTGLQYVPRQDGSKNGTIAAYEIYISADGTNWGTPVATGTWPADTTPKQVAFAGAVNGRYVRLRALSEINGNPWTSAAEINVLTRQ</sequence>
<dbReference type="Gene3D" id="2.60.120.260">
    <property type="entry name" value="Galactose-binding domain-like"/>
    <property type="match status" value="1"/>
</dbReference>
<dbReference type="EC" id="3.1.4.3" evidence="3"/>
<dbReference type="InterPro" id="IPR008475">
    <property type="entry name" value="PLipase_C_C"/>
</dbReference>
<dbReference type="PANTHER" id="PTHR31956:SF1">
    <property type="entry name" value="NON-SPECIFIC PHOSPHOLIPASE C1"/>
    <property type="match status" value="1"/>
</dbReference>
<evidence type="ECO:0000256" key="5">
    <source>
        <dbReference type="ARBA" id="ARBA00022801"/>
    </source>
</evidence>
<evidence type="ECO:0000256" key="3">
    <source>
        <dbReference type="ARBA" id="ARBA00012018"/>
    </source>
</evidence>
<dbReference type="Pfam" id="PF04185">
    <property type="entry name" value="Phosphoesterase"/>
    <property type="match status" value="1"/>
</dbReference>
<comment type="caution">
    <text evidence="10">The sequence shown here is derived from an EMBL/GenBank/DDBJ whole genome shotgun (WGS) entry which is preliminary data.</text>
</comment>
<keyword evidence="4" id="KW-0134">Cell wall</keyword>
<proteinExistence type="inferred from homology"/>
<dbReference type="Pfam" id="PF05506">
    <property type="entry name" value="PLipase_C_C"/>
    <property type="match status" value="2"/>
</dbReference>
<dbReference type="InterPro" id="IPR017767">
    <property type="entry name" value="PC-PLC"/>
</dbReference>
<evidence type="ECO:0000259" key="9">
    <source>
        <dbReference type="PROSITE" id="PS50022"/>
    </source>
</evidence>
<evidence type="ECO:0000256" key="1">
    <source>
        <dbReference type="ARBA" id="ARBA00004191"/>
    </source>
</evidence>
<feature type="region of interest" description="Disordered" evidence="8">
    <location>
        <begin position="1"/>
        <end position="25"/>
    </location>
</feature>
<dbReference type="InterPro" id="IPR007312">
    <property type="entry name" value="Phosphoesterase"/>
</dbReference>
<feature type="region of interest" description="Disordered" evidence="8">
    <location>
        <begin position="499"/>
        <end position="518"/>
    </location>
</feature>
<dbReference type="Gene3D" id="3.40.720.10">
    <property type="entry name" value="Alkaline Phosphatase, subunit A"/>
    <property type="match status" value="1"/>
</dbReference>
<evidence type="ECO:0000313" key="11">
    <source>
        <dbReference type="Proteomes" id="UP001050808"/>
    </source>
</evidence>
<organism evidence="10 11">
    <name type="scientific">Streptomyces violascens</name>
    <dbReference type="NCBI Taxonomy" id="67381"/>
    <lineage>
        <taxon>Bacteria</taxon>
        <taxon>Bacillati</taxon>
        <taxon>Actinomycetota</taxon>
        <taxon>Actinomycetes</taxon>
        <taxon>Kitasatosporales</taxon>
        <taxon>Streptomycetaceae</taxon>
        <taxon>Streptomyces</taxon>
    </lineage>
</organism>
<keyword evidence="4" id="KW-0964">Secreted</keyword>
<comment type="similarity">
    <text evidence="2">Belongs to the bacterial phospholipase C family.</text>
</comment>
<keyword evidence="5" id="KW-0378">Hydrolase</keyword>
<reference evidence="10" key="1">
    <citation type="submission" date="2024-05" db="EMBL/GenBank/DDBJ databases">
        <title>Whole genome shotgun sequence of Streptomyces violascens NBRC 12920.</title>
        <authorList>
            <person name="Komaki H."/>
            <person name="Tamura T."/>
        </authorList>
    </citation>
    <scope>NUCLEOTIDE SEQUENCE</scope>
    <source>
        <strain evidence="10">NBRC 12920</strain>
    </source>
</reference>
<accession>A0ABQ3QTV1</accession>
<dbReference type="Pfam" id="PF00754">
    <property type="entry name" value="F5_F8_type_C"/>
    <property type="match status" value="1"/>
</dbReference>
<evidence type="ECO:0000256" key="2">
    <source>
        <dbReference type="ARBA" id="ARBA00009717"/>
    </source>
</evidence>
<comment type="catalytic activity">
    <reaction evidence="7">
        <text>a 1,2-diacyl-sn-glycero-3-phosphocholine + H2O = phosphocholine + a 1,2-diacyl-sn-glycerol + H(+)</text>
        <dbReference type="Rhea" id="RHEA:10604"/>
        <dbReference type="ChEBI" id="CHEBI:15377"/>
        <dbReference type="ChEBI" id="CHEBI:15378"/>
        <dbReference type="ChEBI" id="CHEBI:17815"/>
        <dbReference type="ChEBI" id="CHEBI:57643"/>
        <dbReference type="ChEBI" id="CHEBI:295975"/>
        <dbReference type="EC" id="3.1.4.3"/>
    </reaction>
    <physiologicalReaction direction="left-to-right" evidence="7">
        <dbReference type="Rhea" id="RHEA:10605"/>
    </physiologicalReaction>
</comment>
<comment type="subcellular location">
    <subcellularLocation>
        <location evidence="1">Secreted</location>
        <location evidence="1">Cell wall</location>
    </subcellularLocation>
</comment>
<evidence type="ECO:0000256" key="8">
    <source>
        <dbReference type="SAM" id="MobiDB-lite"/>
    </source>
</evidence>
<dbReference type="SMART" id="SM00231">
    <property type="entry name" value="FA58C"/>
    <property type="match status" value="1"/>
</dbReference>
<dbReference type="PROSITE" id="PS50022">
    <property type="entry name" value="FA58C_3"/>
    <property type="match status" value="1"/>
</dbReference>
<evidence type="ECO:0000256" key="4">
    <source>
        <dbReference type="ARBA" id="ARBA00022512"/>
    </source>
</evidence>
<dbReference type="SUPFAM" id="SSF49785">
    <property type="entry name" value="Galactose-binding domain-like"/>
    <property type="match status" value="1"/>
</dbReference>
<dbReference type="InterPro" id="IPR008979">
    <property type="entry name" value="Galactose-bd-like_sf"/>
</dbReference>
<protein>
    <recommendedName>
        <fullName evidence="3">phospholipase C</fullName>
        <ecNumber evidence="3">3.1.4.3</ecNumber>
    </recommendedName>
</protein>